<dbReference type="Pfam" id="PF12329">
    <property type="entry name" value="TMF_DNA_bd"/>
    <property type="match status" value="1"/>
</dbReference>
<feature type="region of interest" description="Disordered" evidence="5">
    <location>
        <begin position="910"/>
        <end position="935"/>
    </location>
</feature>
<dbReference type="GeneTree" id="ENSGT00390000010697"/>
<keyword evidence="2" id="KW-0333">Golgi apparatus</keyword>
<gene>
    <name evidence="7" type="primary">TMF1</name>
    <name evidence="7" type="synonym">tmf1</name>
</gene>
<dbReference type="InterPro" id="IPR052602">
    <property type="entry name" value="Growth_transcription_reg"/>
</dbReference>
<dbReference type="KEGG" id="oki:109897106"/>
<feature type="compositionally biased region" description="Basic and acidic residues" evidence="5">
    <location>
        <begin position="259"/>
        <end position="284"/>
    </location>
</feature>
<evidence type="ECO:0000313" key="8">
    <source>
        <dbReference type="Proteomes" id="UP000694557"/>
    </source>
</evidence>
<dbReference type="CTD" id="7110"/>
<feature type="compositionally biased region" description="Low complexity" evidence="5">
    <location>
        <begin position="314"/>
        <end position="323"/>
    </location>
</feature>
<feature type="compositionally biased region" description="Basic and acidic residues" evidence="5">
    <location>
        <begin position="227"/>
        <end position="236"/>
    </location>
</feature>
<feature type="compositionally biased region" description="Basic and acidic residues" evidence="5">
    <location>
        <begin position="490"/>
        <end position="506"/>
    </location>
</feature>
<dbReference type="InterPro" id="IPR022092">
    <property type="entry name" value="TMF_DNA-bd"/>
</dbReference>
<dbReference type="Ensembl" id="ENSOKIT00005062781.1">
    <property type="protein sequence ID" value="ENSOKIP00005059051.1"/>
    <property type="gene ID" value="ENSOKIG00005025037.1"/>
</dbReference>
<feature type="coiled-coil region" evidence="4">
    <location>
        <begin position="512"/>
        <end position="831"/>
    </location>
</feature>
<dbReference type="RefSeq" id="XP_020347241.1">
    <property type="nucleotide sequence ID" value="XM_020491652.2"/>
</dbReference>
<dbReference type="GO" id="GO:0005794">
    <property type="term" value="C:Golgi apparatus"/>
    <property type="evidence" value="ECO:0007669"/>
    <property type="project" value="UniProtKB-SubCell"/>
</dbReference>
<proteinExistence type="predicted"/>
<feature type="compositionally biased region" description="Acidic residues" evidence="5">
    <location>
        <begin position="425"/>
        <end position="442"/>
    </location>
</feature>
<evidence type="ECO:0000256" key="2">
    <source>
        <dbReference type="ARBA" id="ARBA00023034"/>
    </source>
</evidence>
<dbReference type="AlphaFoldDB" id="A0A8C7HKJ4"/>
<feature type="region of interest" description="Disordered" evidence="5">
    <location>
        <begin position="113"/>
        <end position="143"/>
    </location>
</feature>
<feature type="coiled-coil region" evidence="4">
    <location>
        <begin position="1066"/>
        <end position="1166"/>
    </location>
</feature>
<dbReference type="GeneID" id="109897106"/>
<dbReference type="PANTHER" id="PTHR46515">
    <property type="entry name" value="TATA ELEMENT MODULATORY FACTOR TMF1"/>
    <property type="match status" value="1"/>
</dbReference>
<keyword evidence="3 4" id="KW-0175">Coiled coil</keyword>
<reference evidence="7" key="1">
    <citation type="submission" date="2025-08" db="UniProtKB">
        <authorList>
            <consortium name="Ensembl"/>
        </authorList>
    </citation>
    <scope>IDENTIFICATION</scope>
</reference>
<evidence type="ECO:0000313" key="7">
    <source>
        <dbReference type="Ensembl" id="ENSOKIP00005059051.1"/>
    </source>
</evidence>
<feature type="compositionally biased region" description="Acidic residues" evidence="5">
    <location>
        <begin position="470"/>
        <end position="481"/>
    </location>
</feature>
<feature type="region of interest" description="Disordered" evidence="5">
    <location>
        <begin position="380"/>
        <end position="507"/>
    </location>
</feature>
<feature type="region of interest" description="Disordered" evidence="5">
    <location>
        <begin position="1002"/>
        <end position="1033"/>
    </location>
</feature>
<dbReference type="InterPro" id="IPR022091">
    <property type="entry name" value="TMF_TATA-bd"/>
</dbReference>
<feature type="compositionally biased region" description="Pro residues" evidence="5">
    <location>
        <begin position="247"/>
        <end position="256"/>
    </location>
</feature>
<evidence type="ECO:0000256" key="1">
    <source>
        <dbReference type="ARBA" id="ARBA00004555"/>
    </source>
</evidence>
<name>A0A8C7HKJ4_ONCKI</name>
<dbReference type="GO" id="GO:0005783">
    <property type="term" value="C:endoplasmic reticulum"/>
    <property type="evidence" value="ECO:0007669"/>
    <property type="project" value="TreeGrafter"/>
</dbReference>
<evidence type="ECO:0000256" key="5">
    <source>
        <dbReference type="SAM" id="MobiDB-lite"/>
    </source>
</evidence>
<keyword evidence="8" id="KW-1185">Reference proteome</keyword>
<dbReference type="SUPFAM" id="SSF90257">
    <property type="entry name" value="Myosin rod fragments"/>
    <property type="match status" value="1"/>
</dbReference>
<feature type="compositionally biased region" description="Polar residues" evidence="5">
    <location>
        <begin position="294"/>
        <end position="304"/>
    </location>
</feature>
<feature type="compositionally biased region" description="Polar residues" evidence="5">
    <location>
        <begin position="380"/>
        <end position="389"/>
    </location>
</feature>
<accession>A0A8C7HKJ4</accession>
<dbReference type="Pfam" id="PF12325">
    <property type="entry name" value="TMF_TATA_bd"/>
    <property type="match status" value="1"/>
</dbReference>
<protein>
    <submittedName>
        <fullName evidence="7">TATA element modulatory factor 1</fullName>
    </submittedName>
</protein>
<feature type="domain" description="TATA element modulatory factor 1 TATA binding" evidence="6">
    <location>
        <begin position="1063"/>
        <end position="1167"/>
    </location>
</feature>
<reference evidence="7" key="2">
    <citation type="submission" date="2025-09" db="UniProtKB">
        <authorList>
            <consortium name="Ensembl"/>
        </authorList>
    </citation>
    <scope>IDENTIFICATION</scope>
</reference>
<feature type="compositionally biased region" description="Polar residues" evidence="5">
    <location>
        <begin position="201"/>
        <end position="212"/>
    </location>
</feature>
<sequence length="1172" mass="131644">MSWFSSTQLSSFAKQALTTAQKSIDRVLDIKEDEWGDTVVMPYDDLPGKTPLSGGWGMTQWDSPPEECTTTLPPSSEAITTPVTRMVVDETENFFSAFLPSGELQGVMDTQVVSVPPTKSHRRPQEKDEEDKDDVDPHKTGLTETNRLEDQEATENQAVLTESSSLWSSSEIVLVQTPDSPVLAQGDSPDDTDSLLISESWIESTVDDTTAVSEDARTERPFTPSETQHDYDDHISEPTVNTELEPPFNPSPPTPPREILLEAKDPKVEDRQSDTPSPKSEDRQSNTPSPPVSAFSSGTSTTSDIEVLDHESVQSESSASSRQEIAEAKAGLHLMQGSFQLLSASACGDFPRLEDYPKLTESCGSSSDAFERIDSFSMQSLDSRSVSEVNSDDEIPGSRTLASVTAGPTPSPPVRVATTAQEREKEEEEKQQEEEEDDEEGLTETMKDQSLDENEMEESGRSATPVNSEQPEDLIEQESEADVTLSGPTPDHEEQLPPPITEEKRGVSTCQILELQKVIDELSSRLEKRELQLLSVSKDKARLEEECDNLKDEVIGLKEESSSVQSLKEEFTQRIADTERKAQLACKERDIAKKEIKGMREELSTRLNSNETMEIIREKEEQIRELLEEGEKLSKQQLQHSNIIKKLRVKEKESETKITKQNKKLKDQEEELKHLQQVLDEKEEVEKQHRDNIKKLNVVVERQEKDMTKLQSDSEELLENNRSLQAALDNSYKELAALHKAKASHASEAQEAALSRETQAKEELALALVKAQEEARMQQDALVNQVADLRLALQRAEQQQARKEDYLREEISDLQQRLQGAETRNQELSQSVTSATRPLLRQIENLQASLGGQTASWEKLEKSISDRLVEAQAQLAVAVEKERAATEELMAIKAQLASLESQNSLLRQEKGRLHGQLDAEKTRREKLEDDSSREHVELDNLRGEHTRTQEEAKKEKLLLTNQLEMEKMKVEQEKKKCYLAQEALKEKVDLFVNERKVLVHSVGEPPASSTPSLSRSSSISGVDHAGLHSSFSQEDSLGHSLGTMTMSMSGTNLYEAARLSGGSSIIENLQSQLKLREGEIAQLQLEIASLERTRSSMAEEMVRLTNQNEEMEDSVKEIPTLKVQLQELEQRHNTILQMYGEKAEEAEELRLDLEDVKNMFKTQIDELLKNQK</sequence>
<evidence type="ECO:0000256" key="4">
    <source>
        <dbReference type="SAM" id="Coils"/>
    </source>
</evidence>
<dbReference type="Proteomes" id="UP000694557">
    <property type="component" value="Unassembled WGS sequence"/>
</dbReference>
<comment type="subcellular location">
    <subcellularLocation>
        <location evidence="1">Golgi apparatus</location>
    </subcellularLocation>
</comment>
<feature type="region of interest" description="Disordered" evidence="5">
    <location>
        <begin position="201"/>
        <end position="324"/>
    </location>
</feature>
<dbReference type="PANTHER" id="PTHR46515:SF1">
    <property type="entry name" value="TATA ELEMENT MODULATORY FACTOR"/>
    <property type="match status" value="1"/>
</dbReference>
<feature type="compositionally biased region" description="Low complexity" evidence="5">
    <location>
        <begin position="1005"/>
        <end position="1020"/>
    </location>
</feature>
<evidence type="ECO:0000256" key="3">
    <source>
        <dbReference type="ARBA" id="ARBA00023054"/>
    </source>
</evidence>
<evidence type="ECO:0000259" key="6">
    <source>
        <dbReference type="Pfam" id="PF12325"/>
    </source>
</evidence>
<organism evidence="7 8">
    <name type="scientific">Oncorhynchus kisutch</name>
    <name type="common">Coho salmon</name>
    <name type="synonym">Salmo kisutch</name>
    <dbReference type="NCBI Taxonomy" id="8019"/>
    <lineage>
        <taxon>Eukaryota</taxon>
        <taxon>Metazoa</taxon>
        <taxon>Chordata</taxon>
        <taxon>Craniata</taxon>
        <taxon>Vertebrata</taxon>
        <taxon>Euteleostomi</taxon>
        <taxon>Actinopterygii</taxon>
        <taxon>Neopterygii</taxon>
        <taxon>Teleostei</taxon>
        <taxon>Protacanthopterygii</taxon>
        <taxon>Salmoniformes</taxon>
        <taxon>Salmonidae</taxon>
        <taxon>Salmoninae</taxon>
        <taxon>Oncorhynchus</taxon>
    </lineage>
</organism>